<dbReference type="InterPro" id="IPR013320">
    <property type="entry name" value="ConA-like_dom_sf"/>
</dbReference>
<reference evidence="3 4" key="1">
    <citation type="submission" date="2016-12" db="EMBL/GenBank/DDBJ databases">
        <title>Study of bacterial adaptation to deep sea.</title>
        <authorList>
            <person name="Song J."/>
            <person name="Yoshizawa S."/>
            <person name="Kogure K."/>
        </authorList>
    </citation>
    <scope>NUCLEOTIDE SEQUENCE [LARGE SCALE GENOMIC DNA]</scope>
    <source>
        <strain evidence="3 4">SAORIC-165</strain>
    </source>
</reference>
<evidence type="ECO:0000256" key="1">
    <source>
        <dbReference type="SAM" id="MobiDB-lite"/>
    </source>
</evidence>
<feature type="domain" description="DUF1553" evidence="2">
    <location>
        <begin position="233"/>
        <end position="456"/>
    </location>
</feature>
<dbReference type="PANTHER" id="PTHR35889">
    <property type="entry name" value="CYCLOINULO-OLIGOSACCHARIDE FRUCTANOTRANSFERASE-RELATED"/>
    <property type="match status" value="1"/>
</dbReference>
<comment type="caution">
    <text evidence="3">The sequence shown here is derived from an EMBL/GenBank/DDBJ whole genome shotgun (WGS) entry which is preliminary data.</text>
</comment>
<dbReference type="EMBL" id="MQWA01000001">
    <property type="protein sequence ID" value="PQJ28543.1"/>
    <property type="molecule type" value="Genomic_DNA"/>
</dbReference>
<proteinExistence type="predicted"/>
<protein>
    <recommendedName>
        <fullName evidence="2">DUF1553 domain-containing protein</fullName>
    </recommendedName>
</protein>
<gene>
    <name evidence="3" type="ORF">BSZ32_08490</name>
</gene>
<sequence>MDVQNKHRGYNFYIEDRQLVIHISNETPKRALKARTNTQLDTDSWTHVIVSYNGSGQRNGLKIFINGEAQRLKTLINSLKDSKERSIKNKAPFLIGARHDGYDFNGGALLNLVIHEKHITNDDAFAISLDQMLKHRGDHHKLGDKPMEAAQAYYFESIDPKSKATYAEIAQLNKSKVDLQKHGHYSLVMQEKSNSAPSAQILIRGQYNVKDEEILSAGTPASLPPMTDTMPKNRLGLGIWLTDPANPLPARVTVNRYWGYIFGRGIVESVGDFGVMGTRPTHPKLLDWLTVDFVENGWDIQHLIRTIVNSSTYRQSAVLSAEKMANDPDNNYFSRGPRYRLDAEQIRDLALSASGLLRKQLGGPSVKPYQPEKIWESVAMPTSNTRFYKRDSGDKLYRRSMYTFWKRTAHHPTMDILNAPAREVTCVQRELTNTPLQAFVVMNDPQFIECSRNSPTKPSKMAKPRANAPTGLPSDCSAARSLRMKSKSSKKPTRRPSPDSRTSQIRQKNWSL</sequence>
<dbReference type="InterPro" id="IPR022655">
    <property type="entry name" value="DUF1553"/>
</dbReference>
<organism evidence="3 4">
    <name type="scientific">Rubritalea profundi</name>
    <dbReference type="NCBI Taxonomy" id="1658618"/>
    <lineage>
        <taxon>Bacteria</taxon>
        <taxon>Pseudomonadati</taxon>
        <taxon>Verrucomicrobiota</taxon>
        <taxon>Verrucomicrobiia</taxon>
        <taxon>Verrucomicrobiales</taxon>
        <taxon>Rubritaleaceae</taxon>
        <taxon>Rubritalea</taxon>
    </lineage>
</organism>
<dbReference type="PANTHER" id="PTHR35889:SF3">
    <property type="entry name" value="F-BOX DOMAIN-CONTAINING PROTEIN"/>
    <property type="match status" value="1"/>
</dbReference>
<name>A0A2S7U2Y2_9BACT</name>
<dbReference type="Pfam" id="PF13385">
    <property type="entry name" value="Laminin_G_3"/>
    <property type="match status" value="1"/>
</dbReference>
<dbReference type="OrthoDB" id="174031at2"/>
<dbReference type="SUPFAM" id="SSF49899">
    <property type="entry name" value="Concanavalin A-like lectins/glucanases"/>
    <property type="match status" value="1"/>
</dbReference>
<dbReference type="Gene3D" id="2.60.120.200">
    <property type="match status" value="1"/>
</dbReference>
<feature type="region of interest" description="Disordered" evidence="1">
    <location>
        <begin position="452"/>
        <end position="512"/>
    </location>
</feature>
<dbReference type="Pfam" id="PF07587">
    <property type="entry name" value="PSD1"/>
    <property type="match status" value="1"/>
</dbReference>
<evidence type="ECO:0000313" key="3">
    <source>
        <dbReference type="EMBL" id="PQJ28543.1"/>
    </source>
</evidence>
<dbReference type="AlphaFoldDB" id="A0A2S7U2Y2"/>
<evidence type="ECO:0000313" key="4">
    <source>
        <dbReference type="Proteomes" id="UP000239907"/>
    </source>
</evidence>
<accession>A0A2S7U2Y2</accession>
<feature type="compositionally biased region" description="Basic residues" evidence="1">
    <location>
        <begin position="482"/>
        <end position="494"/>
    </location>
</feature>
<keyword evidence="4" id="KW-1185">Reference proteome</keyword>
<dbReference type="Proteomes" id="UP000239907">
    <property type="component" value="Unassembled WGS sequence"/>
</dbReference>
<evidence type="ECO:0000259" key="2">
    <source>
        <dbReference type="Pfam" id="PF07587"/>
    </source>
</evidence>